<dbReference type="InterPro" id="IPR005829">
    <property type="entry name" value="Sugar_transporter_CS"/>
</dbReference>
<feature type="transmembrane region" description="Helical" evidence="7">
    <location>
        <begin position="376"/>
        <end position="394"/>
    </location>
</feature>
<keyword evidence="10" id="KW-1185">Reference proteome</keyword>
<dbReference type="GO" id="GO:0016020">
    <property type="term" value="C:membrane"/>
    <property type="evidence" value="ECO:0007669"/>
    <property type="project" value="UniProtKB-SubCell"/>
</dbReference>
<keyword evidence="5 7" id="KW-0472">Membrane</keyword>
<keyword evidence="3 7" id="KW-0812">Transmembrane</keyword>
<feature type="transmembrane region" description="Helical" evidence="7">
    <location>
        <begin position="400"/>
        <end position="423"/>
    </location>
</feature>
<dbReference type="SUPFAM" id="SSF103473">
    <property type="entry name" value="MFS general substrate transporter"/>
    <property type="match status" value="1"/>
</dbReference>
<organism evidence="9 10">
    <name type="scientific">Erythroxylum novogranatense</name>
    <dbReference type="NCBI Taxonomy" id="1862640"/>
    <lineage>
        <taxon>Eukaryota</taxon>
        <taxon>Viridiplantae</taxon>
        <taxon>Streptophyta</taxon>
        <taxon>Embryophyta</taxon>
        <taxon>Tracheophyta</taxon>
        <taxon>Spermatophyta</taxon>
        <taxon>Magnoliopsida</taxon>
        <taxon>eudicotyledons</taxon>
        <taxon>Gunneridae</taxon>
        <taxon>Pentapetalae</taxon>
        <taxon>rosids</taxon>
        <taxon>fabids</taxon>
        <taxon>Malpighiales</taxon>
        <taxon>Erythroxylaceae</taxon>
        <taxon>Erythroxylum</taxon>
    </lineage>
</organism>
<feature type="transmembrane region" description="Helical" evidence="7">
    <location>
        <begin position="179"/>
        <end position="200"/>
    </location>
</feature>
<feature type="domain" description="Major facilitator superfamily (MFS) profile" evidence="8">
    <location>
        <begin position="28"/>
        <end position="489"/>
    </location>
</feature>
<feature type="transmembrane region" description="Helical" evidence="7">
    <location>
        <begin position="66"/>
        <end position="85"/>
    </location>
</feature>
<reference evidence="9 10" key="1">
    <citation type="submission" date="2021-09" db="EMBL/GenBank/DDBJ databases">
        <title>Genomic insights and catalytic innovation underlie evolution of tropane alkaloids biosynthesis.</title>
        <authorList>
            <person name="Wang Y.-J."/>
            <person name="Tian T."/>
            <person name="Huang J.-P."/>
            <person name="Huang S.-X."/>
        </authorList>
    </citation>
    <scope>NUCLEOTIDE SEQUENCE [LARGE SCALE GENOMIC DNA]</scope>
    <source>
        <strain evidence="9">KIB-2018</strain>
        <tissue evidence="9">Leaf</tissue>
    </source>
</reference>
<feature type="transmembrane region" description="Helical" evidence="7">
    <location>
        <begin position="117"/>
        <end position="140"/>
    </location>
</feature>
<evidence type="ECO:0000259" key="8">
    <source>
        <dbReference type="PROSITE" id="PS50850"/>
    </source>
</evidence>
<dbReference type="FunFam" id="1.20.1250.20:FF:000232">
    <property type="entry name" value="Organic cation/carnitine transporter 7"/>
    <property type="match status" value="1"/>
</dbReference>
<dbReference type="Pfam" id="PF07690">
    <property type="entry name" value="MFS_1"/>
    <property type="match status" value="1"/>
</dbReference>
<evidence type="ECO:0000256" key="7">
    <source>
        <dbReference type="SAM" id="Phobius"/>
    </source>
</evidence>
<feature type="transmembrane region" description="Helical" evidence="7">
    <location>
        <begin position="94"/>
        <end position="111"/>
    </location>
</feature>
<keyword evidence="2" id="KW-0813">Transport</keyword>
<dbReference type="InterPro" id="IPR020846">
    <property type="entry name" value="MFS_dom"/>
</dbReference>
<comment type="caution">
    <text evidence="9">The sequence shown here is derived from an EMBL/GenBank/DDBJ whole genome shotgun (WGS) entry which is preliminary data.</text>
</comment>
<feature type="compositionally biased region" description="Pro residues" evidence="6">
    <location>
        <begin position="259"/>
        <end position="271"/>
    </location>
</feature>
<name>A0AAV8SZ57_9ROSI</name>
<proteinExistence type="predicted"/>
<dbReference type="PANTHER" id="PTHR23511:SF5">
    <property type="entry name" value="MAJOR FACILITATOR-TYPE TRANSPORTER HXNZ-RELATED"/>
    <property type="match status" value="1"/>
</dbReference>
<evidence type="ECO:0000313" key="9">
    <source>
        <dbReference type="EMBL" id="KAJ8759598.1"/>
    </source>
</evidence>
<evidence type="ECO:0000256" key="1">
    <source>
        <dbReference type="ARBA" id="ARBA00004141"/>
    </source>
</evidence>
<dbReference type="Gene3D" id="1.20.1250.20">
    <property type="entry name" value="MFS general substrate transporter like domains"/>
    <property type="match status" value="1"/>
</dbReference>
<evidence type="ECO:0000256" key="6">
    <source>
        <dbReference type="SAM" id="MobiDB-lite"/>
    </source>
</evidence>
<dbReference type="InterPro" id="IPR011701">
    <property type="entry name" value="MFS"/>
</dbReference>
<feature type="transmembrane region" description="Helical" evidence="7">
    <location>
        <begin position="297"/>
        <end position="316"/>
    </location>
</feature>
<evidence type="ECO:0000256" key="2">
    <source>
        <dbReference type="ARBA" id="ARBA00022448"/>
    </source>
</evidence>
<dbReference type="InterPro" id="IPR036259">
    <property type="entry name" value="MFS_trans_sf"/>
</dbReference>
<comment type="subcellular location">
    <subcellularLocation>
        <location evidence="1">Membrane</location>
        <topology evidence="1">Multi-pass membrane protein</topology>
    </subcellularLocation>
</comment>
<dbReference type="EMBL" id="JAIWQS010000007">
    <property type="protein sequence ID" value="KAJ8759598.1"/>
    <property type="molecule type" value="Genomic_DNA"/>
</dbReference>
<dbReference type="GO" id="GO:0022857">
    <property type="term" value="F:transmembrane transporter activity"/>
    <property type="evidence" value="ECO:0007669"/>
    <property type="project" value="InterPro"/>
</dbReference>
<sequence>MAEQAGGARYTVDQALVAVGFGKYQCLVLLYAGMGWIAEAMEMMLLSFVGPSVKSVWHLNSRQESLISSVVFAGMLVGAYSWGVVSDRFGRRRGFLVTAIVTSGAGVLSALAPNYVALLICRCLVGVGVGGGPVLFSWFLEFVPAPRRGTWMVIFSAFWTLGAIVEAGLAWIIMPRLVWRWLLGLSALPSFFLLAFYIFTPESPRYLCLKGRKTEAVQILEKLAKLNGKQLPPGTLVSDSELKTTVPLVSTAKTETNNVPPPTPPTAPSPTKPEDVNAGIFRSMLVLLSPKLRRSTLLLWVVFFGNAYSYYGIVLLTTQLNSKDNKCSSSSSSSTNRKASTSSTDINYKDVFITTFAELPGYVLSVITVDRFGRKISMSSMLFACTIFLLPLAVHQTRRVTTVLLFGARAFISSSFTTVYIYAPEIYPTSLRTTGMGVASSVARIGGMLCPVVAVSLVQGCKQAAAIGLFAGVVLVAGVAVSFFPLETKGRHLSDTVSSTKIQGPTP</sequence>
<evidence type="ECO:0000256" key="4">
    <source>
        <dbReference type="ARBA" id="ARBA00022989"/>
    </source>
</evidence>
<dbReference type="AlphaFoldDB" id="A0AAV8SZ57"/>
<dbReference type="PROSITE" id="PS00216">
    <property type="entry name" value="SUGAR_TRANSPORT_1"/>
    <property type="match status" value="1"/>
</dbReference>
<dbReference type="PANTHER" id="PTHR23511">
    <property type="entry name" value="SYNAPTIC VESICLE GLYCOPROTEIN 2"/>
    <property type="match status" value="1"/>
</dbReference>
<evidence type="ECO:0000313" key="10">
    <source>
        <dbReference type="Proteomes" id="UP001159364"/>
    </source>
</evidence>
<dbReference type="InterPro" id="IPR005828">
    <property type="entry name" value="MFS_sugar_transport-like"/>
</dbReference>
<feature type="transmembrane region" description="Helical" evidence="7">
    <location>
        <begin position="435"/>
        <end position="458"/>
    </location>
</feature>
<dbReference type="Pfam" id="PF00083">
    <property type="entry name" value="Sugar_tr"/>
    <property type="match status" value="1"/>
</dbReference>
<protein>
    <recommendedName>
        <fullName evidence="8">Major facilitator superfamily (MFS) profile domain-containing protein</fullName>
    </recommendedName>
</protein>
<gene>
    <name evidence="9" type="ORF">K2173_008778</name>
</gene>
<dbReference type="PROSITE" id="PS50850">
    <property type="entry name" value="MFS"/>
    <property type="match status" value="1"/>
</dbReference>
<evidence type="ECO:0000256" key="5">
    <source>
        <dbReference type="ARBA" id="ARBA00023136"/>
    </source>
</evidence>
<feature type="transmembrane region" description="Helical" evidence="7">
    <location>
        <begin position="26"/>
        <end position="46"/>
    </location>
</feature>
<feature type="transmembrane region" description="Helical" evidence="7">
    <location>
        <begin position="152"/>
        <end position="173"/>
    </location>
</feature>
<feature type="transmembrane region" description="Helical" evidence="7">
    <location>
        <begin position="464"/>
        <end position="484"/>
    </location>
</feature>
<feature type="region of interest" description="Disordered" evidence="6">
    <location>
        <begin position="252"/>
        <end position="273"/>
    </location>
</feature>
<dbReference type="Proteomes" id="UP001159364">
    <property type="component" value="Linkage Group LG07"/>
</dbReference>
<accession>A0AAV8SZ57</accession>
<evidence type="ECO:0000256" key="3">
    <source>
        <dbReference type="ARBA" id="ARBA00022692"/>
    </source>
</evidence>
<keyword evidence="4 7" id="KW-1133">Transmembrane helix</keyword>